<dbReference type="InterPro" id="IPR016187">
    <property type="entry name" value="CTDL_fold"/>
</dbReference>
<keyword evidence="16" id="KW-1185">Reference proteome</keyword>
<dbReference type="SMART" id="SM00192">
    <property type="entry name" value="LDLa"/>
    <property type="match status" value="1"/>
</dbReference>
<sequence length="958" mass="108362">MWEDTAMYSRLHNYRNGGDNSVPGTLSRLFSLAIFVPSAPRHSAWGGRRWRGHLRHSHGSASPGAAMTQAATTPLAASLLLALLVVAPLLQCDALPLAGQAHDAAHSQPPLALRQQQQQRGSRKLIEMRTRAAEARTGDSGGDVGQVKVYTLQRGVWTAPSLDIYLAYNFTEQDRAVSSFTACYWIREERFNNLSPHLSYALTDEESNYLLFAPLYLEAWTPFCHVVTPETYTLYCRGRVVASGSLDTPGSLPLNGSFIIGQEQDSFAGGFHREQVLHGDIAQLNLWSRALSSSEVMAMAKCRIVGRGDLLNLDEDEPMEFGDTNFTFIDLEELCRPSHRYQVANSSLAVPASQHDDLRFYQEVQQFKDVCQPGSIYKFYIGITDEEQEGVWRDANTQKRVTYKNFKPGHPRGGSVLNCGQVLPDGLWSDTSCETELCGTCHVRAAEFLYLRGLCLKEEKMMKFRLGGYMGGRPVFRGFYFYVILWEESGQRWELRNTETNETMAWLVLLDLKQYPIGLHMWTAATLLCGKPQGSSVPFSLSPCPHDKFMCKSGFCLDHEYRCNFRFDCQDGSDEDDCGVVVKDGTYRPHLPPRGPQDTTLLLTPSVTLTRIANIDDIRMTLNLEFSVSPTWRDDRLNFNHLHSDFDTLIQEEETKGIWLPRVLLVNLEGGQSKVLDQTVVVRTANQPVLPSFASVKRDLVYPGAANNITIIQQYTATFTCLFDLYVYPFDVQKCSIDLQLPWTYKGIVEFSRESGDALYTGQRDLALYTVKNVKFRPQEAPDMLSLKLELHRRQGVVLLSTFVPSVLILAVSWSTLFVKMEILNVRAIMSLTSLLVLYTLFANFSSTMPNTAAIKLIDVWFFFIIFLLFCNIMMHIFVTYAANHMAPKPDPDKGVLKVSPFQAFSEKQVQFSGRKIKFSAHKVMSTYRLFVLPPVFLFFTICFCLVVYLERRRIGMV</sequence>
<dbReference type="PROSITE" id="PS00236">
    <property type="entry name" value="NEUROTR_ION_CHANNEL"/>
    <property type="match status" value="1"/>
</dbReference>
<evidence type="ECO:0000256" key="10">
    <source>
        <dbReference type="ARBA" id="ARBA00023157"/>
    </source>
</evidence>
<dbReference type="InterPro" id="IPR002172">
    <property type="entry name" value="LDrepeatLR_classA_rpt"/>
</dbReference>
<keyword evidence="6" id="KW-0732">Signal</keyword>
<dbReference type="Gene3D" id="4.10.400.10">
    <property type="entry name" value="Low-density Lipoprotein Receptor"/>
    <property type="match status" value="1"/>
</dbReference>
<dbReference type="InterPro" id="IPR036719">
    <property type="entry name" value="Neuro-gated_channel_TM_sf"/>
</dbReference>
<dbReference type="PANTHER" id="PTHR18945">
    <property type="entry name" value="NEUROTRANSMITTER GATED ION CHANNEL"/>
    <property type="match status" value="1"/>
</dbReference>
<keyword evidence="8" id="KW-0406">Ion transport</keyword>
<keyword evidence="4" id="KW-1003">Cell membrane</keyword>
<dbReference type="Gene3D" id="3.10.100.10">
    <property type="entry name" value="Mannose-Binding Protein A, subunit A"/>
    <property type="match status" value="1"/>
</dbReference>
<dbReference type="InterPro" id="IPR038050">
    <property type="entry name" value="Neuro_actylchol_rec"/>
</dbReference>
<dbReference type="PROSITE" id="PS50041">
    <property type="entry name" value="C_TYPE_LECTIN_2"/>
    <property type="match status" value="1"/>
</dbReference>
<evidence type="ECO:0000259" key="14">
    <source>
        <dbReference type="PROSITE" id="PS50041"/>
    </source>
</evidence>
<evidence type="ECO:0000256" key="6">
    <source>
        <dbReference type="ARBA" id="ARBA00022729"/>
    </source>
</evidence>
<evidence type="ECO:0000256" key="1">
    <source>
        <dbReference type="ARBA" id="ARBA00004141"/>
    </source>
</evidence>
<dbReference type="InterPro" id="IPR018000">
    <property type="entry name" value="Neurotransmitter_ion_chnl_CS"/>
</dbReference>
<evidence type="ECO:0000313" key="15">
    <source>
        <dbReference type="EMBL" id="KAK8403797.1"/>
    </source>
</evidence>
<dbReference type="SUPFAM" id="SSF57424">
    <property type="entry name" value="LDL receptor-like module"/>
    <property type="match status" value="1"/>
</dbReference>
<feature type="disulfide bond" evidence="12">
    <location>
        <begin position="551"/>
        <end position="569"/>
    </location>
</feature>
<dbReference type="Proteomes" id="UP001487740">
    <property type="component" value="Unassembled WGS sequence"/>
</dbReference>
<dbReference type="GO" id="GO:0005230">
    <property type="term" value="F:extracellular ligand-gated monoatomic ion channel activity"/>
    <property type="evidence" value="ECO:0007669"/>
    <property type="project" value="InterPro"/>
</dbReference>
<feature type="transmembrane region" description="Helical" evidence="13">
    <location>
        <begin position="857"/>
        <end position="883"/>
    </location>
</feature>
<organism evidence="15 16">
    <name type="scientific">Scylla paramamosain</name>
    <name type="common">Mud crab</name>
    <dbReference type="NCBI Taxonomy" id="85552"/>
    <lineage>
        <taxon>Eukaryota</taxon>
        <taxon>Metazoa</taxon>
        <taxon>Ecdysozoa</taxon>
        <taxon>Arthropoda</taxon>
        <taxon>Crustacea</taxon>
        <taxon>Multicrustacea</taxon>
        <taxon>Malacostraca</taxon>
        <taxon>Eumalacostraca</taxon>
        <taxon>Eucarida</taxon>
        <taxon>Decapoda</taxon>
        <taxon>Pleocyemata</taxon>
        <taxon>Brachyura</taxon>
        <taxon>Eubrachyura</taxon>
        <taxon>Portunoidea</taxon>
        <taxon>Portunidae</taxon>
        <taxon>Portuninae</taxon>
        <taxon>Scylla</taxon>
    </lineage>
</organism>
<evidence type="ECO:0000256" key="8">
    <source>
        <dbReference type="ARBA" id="ARBA00023065"/>
    </source>
</evidence>
<name>A0AAW0UUH5_SCYPA</name>
<feature type="disulfide bond" evidence="12">
    <location>
        <begin position="563"/>
        <end position="578"/>
    </location>
</feature>
<accession>A0AAW0UUH5</accession>
<dbReference type="SUPFAM" id="SSF49899">
    <property type="entry name" value="Concanavalin A-like lectins/glucanases"/>
    <property type="match status" value="1"/>
</dbReference>
<dbReference type="GO" id="GO:0004888">
    <property type="term" value="F:transmembrane signaling receptor activity"/>
    <property type="evidence" value="ECO:0007669"/>
    <property type="project" value="InterPro"/>
</dbReference>
<dbReference type="InterPro" id="IPR006202">
    <property type="entry name" value="Neur_chan_lig-bd"/>
</dbReference>
<keyword evidence="11" id="KW-0407">Ion channel</keyword>
<evidence type="ECO:0000313" key="16">
    <source>
        <dbReference type="Proteomes" id="UP001487740"/>
    </source>
</evidence>
<evidence type="ECO:0000256" key="9">
    <source>
        <dbReference type="ARBA" id="ARBA00023136"/>
    </source>
</evidence>
<evidence type="ECO:0000256" key="13">
    <source>
        <dbReference type="SAM" id="Phobius"/>
    </source>
</evidence>
<dbReference type="PROSITE" id="PS01209">
    <property type="entry name" value="LDLRA_1"/>
    <property type="match status" value="1"/>
</dbReference>
<evidence type="ECO:0000256" key="7">
    <source>
        <dbReference type="ARBA" id="ARBA00022989"/>
    </source>
</evidence>
<dbReference type="Pfam" id="PF02931">
    <property type="entry name" value="Neur_chan_LBD"/>
    <property type="match status" value="1"/>
</dbReference>
<dbReference type="CDD" id="cd00112">
    <property type="entry name" value="LDLa"/>
    <property type="match status" value="1"/>
</dbReference>
<evidence type="ECO:0000256" key="12">
    <source>
        <dbReference type="PROSITE-ProRule" id="PRU00124"/>
    </source>
</evidence>
<evidence type="ECO:0000256" key="11">
    <source>
        <dbReference type="ARBA" id="ARBA00023303"/>
    </source>
</evidence>
<dbReference type="PRINTS" id="PR00253">
    <property type="entry name" value="GABAARECEPTR"/>
</dbReference>
<keyword evidence="7 13" id="KW-1133">Transmembrane helix</keyword>
<dbReference type="InterPro" id="IPR036734">
    <property type="entry name" value="Neur_chan_lig-bd_sf"/>
</dbReference>
<dbReference type="EMBL" id="JARAKH010000005">
    <property type="protein sequence ID" value="KAK8403797.1"/>
    <property type="molecule type" value="Genomic_DNA"/>
</dbReference>
<dbReference type="Pfam" id="PF00354">
    <property type="entry name" value="Pentaxin"/>
    <property type="match status" value="1"/>
</dbReference>
<dbReference type="Gene3D" id="1.20.58.390">
    <property type="entry name" value="Neurotransmitter-gated ion-channel transmembrane domain"/>
    <property type="match status" value="1"/>
</dbReference>
<dbReference type="InterPro" id="IPR016186">
    <property type="entry name" value="C-type_lectin-like/link_sf"/>
</dbReference>
<reference evidence="15 16" key="1">
    <citation type="submission" date="2023-03" db="EMBL/GenBank/DDBJ databases">
        <title>High-quality genome of Scylla paramamosain provides insights in environmental adaptation.</title>
        <authorList>
            <person name="Zhang L."/>
        </authorList>
    </citation>
    <scope>NUCLEOTIDE SEQUENCE [LARGE SCALE GENOMIC DNA]</scope>
    <source>
        <strain evidence="15">LZ_2023a</strain>
        <tissue evidence="15">Muscle</tissue>
    </source>
</reference>
<gene>
    <name evidence="15" type="ORF">O3P69_000111</name>
</gene>
<dbReference type="InterPro" id="IPR001759">
    <property type="entry name" value="PTX_dom"/>
</dbReference>
<keyword evidence="3" id="KW-0813">Transport</keyword>
<keyword evidence="9 13" id="KW-0472">Membrane</keyword>
<evidence type="ECO:0000256" key="4">
    <source>
        <dbReference type="ARBA" id="ARBA00022475"/>
    </source>
</evidence>
<dbReference type="SMART" id="SM00159">
    <property type="entry name" value="PTX"/>
    <property type="match status" value="1"/>
</dbReference>
<feature type="transmembrane region" description="Helical" evidence="13">
    <location>
        <begin position="797"/>
        <end position="818"/>
    </location>
</feature>
<feature type="transmembrane region" description="Helical" evidence="13">
    <location>
        <begin position="824"/>
        <end position="845"/>
    </location>
</feature>
<dbReference type="InterPro" id="IPR036055">
    <property type="entry name" value="LDL_receptor-like_sf"/>
</dbReference>
<dbReference type="InterPro" id="IPR006201">
    <property type="entry name" value="Neur_channel"/>
</dbReference>
<comment type="caution">
    <text evidence="15">The sequence shown here is derived from an EMBL/GenBank/DDBJ whole genome shotgun (WGS) entry which is preliminary data.</text>
</comment>
<feature type="transmembrane region" description="Helical" evidence="13">
    <location>
        <begin position="928"/>
        <end position="950"/>
    </location>
</feature>
<dbReference type="PROSITE" id="PS50068">
    <property type="entry name" value="LDLRA_2"/>
    <property type="match status" value="1"/>
</dbReference>
<dbReference type="AlphaFoldDB" id="A0AAW0UUH5"/>
<dbReference type="InterPro" id="IPR023415">
    <property type="entry name" value="LDLR_class-A_CS"/>
</dbReference>
<dbReference type="SUPFAM" id="SSF90112">
    <property type="entry name" value="Neurotransmitter-gated ion-channel transmembrane pore"/>
    <property type="match status" value="1"/>
</dbReference>
<dbReference type="SUPFAM" id="SSF63712">
    <property type="entry name" value="Nicotinic receptor ligand binding domain-like"/>
    <property type="match status" value="1"/>
</dbReference>
<dbReference type="InterPro" id="IPR001304">
    <property type="entry name" value="C-type_lectin-like"/>
</dbReference>
<comment type="subcellular location">
    <subcellularLocation>
        <location evidence="2">Cell membrane</location>
    </subcellularLocation>
    <subcellularLocation>
        <location evidence="1">Membrane</location>
        <topology evidence="1">Multi-pass membrane protein</topology>
    </subcellularLocation>
</comment>
<dbReference type="Pfam" id="PF00057">
    <property type="entry name" value="Ldl_recept_a"/>
    <property type="match status" value="1"/>
</dbReference>
<dbReference type="Gene3D" id="2.70.170.10">
    <property type="entry name" value="Neurotransmitter-gated ion-channel ligand-binding domain"/>
    <property type="match status" value="1"/>
</dbReference>
<dbReference type="Pfam" id="PF00059">
    <property type="entry name" value="Lectin_C"/>
    <property type="match status" value="1"/>
</dbReference>
<dbReference type="GO" id="GO:0005886">
    <property type="term" value="C:plasma membrane"/>
    <property type="evidence" value="ECO:0007669"/>
    <property type="project" value="UniProtKB-SubCell"/>
</dbReference>
<evidence type="ECO:0000256" key="3">
    <source>
        <dbReference type="ARBA" id="ARBA00022448"/>
    </source>
</evidence>
<dbReference type="InterPro" id="IPR006028">
    <property type="entry name" value="GABAA/Glycine_rcpt"/>
</dbReference>
<evidence type="ECO:0000256" key="2">
    <source>
        <dbReference type="ARBA" id="ARBA00004236"/>
    </source>
</evidence>
<feature type="disulfide bond" evidence="12">
    <location>
        <begin position="544"/>
        <end position="556"/>
    </location>
</feature>
<keyword evidence="10 12" id="KW-1015">Disulfide bond</keyword>
<dbReference type="SUPFAM" id="SSF56436">
    <property type="entry name" value="C-type lectin-like"/>
    <property type="match status" value="1"/>
</dbReference>
<protein>
    <recommendedName>
        <fullName evidence="14">C-type lectin domain-containing protein</fullName>
    </recommendedName>
</protein>
<proteinExistence type="predicted"/>
<feature type="domain" description="C-type lectin" evidence="14">
    <location>
        <begin position="327"/>
        <end position="442"/>
    </location>
</feature>
<dbReference type="InterPro" id="IPR013320">
    <property type="entry name" value="ConA-like_dom_sf"/>
</dbReference>
<keyword evidence="5 13" id="KW-0812">Transmembrane</keyword>
<evidence type="ECO:0000256" key="5">
    <source>
        <dbReference type="ARBA" id="ARBA00022692"/>
    </source>
</evidence>
<dbReference type="Gene3D" id="2.60.120.200">
    <property type="match status" value="1"/>
</dbReference>